<dbReference type="Pfam" id="PF04679">
    <property type="entry name" value="DNA_ligase_A_C"/>
    <property type="match status" value="1"/>
</dbReference>
<dbReference type="InterPro" id="IPR014146">
    <property type="entry name" value="LigD_ligase_dom"/>
</dbReference>
<dbReference type="Gene3D" id="3.30.1490.70">
    <property type="match status" value="1"/>
</dbReference>
<evidence type="ECO:0000313" key="6">
    <source>
        <dbReference type="EMBL" id="ABO50520.1"/>
    </source>
</evidence>
<dbReference type="STRING" id="349161.Dred_2002"/>
<dbReference type="Gene3D" id="2.40.50.140">
    <property type="entry name" value="Nucleic acid-binding proteins"/>
    <property type="match status" value="1"/>
</dbReference>
<dbReference type="CDD" id="cd07971">
    <property type="entry name" value="OBF_DNA_ligase_LigD"/>
    <property type="match status" value="1"/>
</dbReference>
<dbReference type="RefSeq" id="WP_011878329.1">
    <property type="nucleotide sequence ID" value="NC_009253.1"/>
</dbReference>
<dbReference type="GO" id="GO:0003910">
    <property type="term" value="F:DNA ligase (ATP) activity"/>
    <property type="evidence" value="ECO:0007669"/>
    <property type="project" value="UniProtKB-EC"/>
</dbReference>
<evidence type="ECO:0000256" key="4">
    <source>
        <dbReference type="ARBA" id="ARBA00034003"/>
    </source>
</evidence>
<name>A4J617_DESRM</name>
<dbReference type="InterPro" id="IPR050191">
    <property type="entry name" value="ATP-dep_DNA_ligase"/>
</dbReference>
<dbReference type="AlphaFoldDB" id="A4J617"/>
<reference evidence="6 7" key="1">
    <citation type="submission" date="2007-03" db="EMBL/GenBank/DDBJ databases">
        <title>Complete sequence of Desulfotomaculum reducens MI-1.</title>
        <authorList>
            <consortium name="US DOE Joint Genome Institute"/>
            <person name="Copeland A."/>
            <person name="Lucas S."/>
            <person name="Lapidus A."/>
            <person name="Barry K."/>
            <person name="Detter J.C."/>
            <person name="Glavina del Rio T."/>
            <person name="Hammon N."/>
            <person name="Israni S."/>
            <person name="Dalin E."/>
            <person name="Tice H."/>
            <person name="Pitluck S."/>
            <person name="Sims D."/>
            <person name="Brettin T."/>
            <person name="Bruce D."/>
            <person name="Han C."/>
            <person name="Tapia R."/>
            <person name="Schmutz J."/>
            <person name="Larimer F."/>
            <person name="Land M."/>
            <person name="Hauser L."/>
            <person name="Kyrpides N."/>
            <person name="Kim E."/>
            <person name="Tebo B.M."/>
            <person name="Richardson P."/>
        </authorList>
    </citation>
    <scope>NUCLEOTIDE SEQUENCE [LARGE SCALE GENOMIC DNA]</scope>
    <source>
        <strain evidence="6 7">MI-1</strain>
    </source>
</reference>
<evidence type="ECO:0000259" key="5">
    <source>
        <dbReference type="PROSITE" id="PS50160"/>
    </source>
</evidence>
<dbReference type="OrthoDB" id="9802472at2"/>
<protein>
    <recommendedName>
        <fullName evidence="2">DNA ligase (ATP)</fullName>
        <ecNumber evidence="2">6.5.1.1</ecNumber>
    </recommendedName>
</protein>
<dbReference type="InterPro" id="IPR012310">
    <property type="entry name" value="DNA_ligase_ATP-dep_cent"/>
</dbReference>
<dbReference type="EMBL" id="CP000612">
    <property type="protein sequence ID" value="ABO50520.1"/>
    <property type="molecule type" value="Genomic_DNA"/>
</dbReference>
<dbReference type="SUPFAM" id="SSF56091">
    <property type="entry name" value="DNA ligase/mRNA capping enzyme, catalytic domain"/>
    <property type="match status" value="1"/>
</dbReference>
<gene>
    <name evidence="6" type="ordered locus">Dred_2002</name>
</gene>
<dbReference type="PANTHER" id="PTHR45674">
    <property type="entry name" value="DNA LIGASE 1/3 FAMILY MEMBER"/>
    <property type="match status" value="1"/>
</dbReference>
<organism evidence="6 7">
    <name type="scientific">Desulforamulus reducens (strain ATCC BAA-1160 / DSM 100696 / MI-1)</name>
    <name type="common">Desulfotomaculum reducens</name>
    <dbReference type="NCBI Taxonomy" id="349161"/>
    <lineage>
        <taxon>Bacteria</taxon>
        <taxon>Bacillati</taxon>
        <taxon>Bacillota</taxon>
        <taxon>Clostridia</taxon>
        <taxon>Eubacteriales</taxon>
        <taxon>Peptococcaceae</taxon>
        <taxon>Desulforamulus</taxon>
    </lineage>
</organism>
<evidence type="ECO:0000256" key="1">
    <source>
        <dbReference type="ARBA" id="ARBA00007572"/>
    </source>
</evidence>
<dbReference type="Proteomes" id="UP000001556">
    <property type="component" value="Chromosome"/>
</dbReference>
<keyword evidence="3 6" id="KW-0436">Ligase</keyword>
<dbReference type="SUPFAM" id="SSF50249">
    <property type="entry name" value="Nucleic acid-binding proteins"/>
    <property type="match status" value="1"/>
</dbReference>
<sequence>MNNSKLPKVKPMLAVPADPFDSNDYLYEIKWDGYRGLVYLSEQTTILSRNLINLTERFPELQNLHKKVIQKPAILDGEIVVLEEGKPSFSKLQSRGKITDALKVNQLSRRFPVSFIAFDVLYKDGESIMNLPLESRKKVLEDIIEPGTHLIVSQYVHGSGIKFYEAVQKVGLEGMMAKRLDSLYMPGKRSPVWKKVRNTHSAEWVIAGWEKGEGHRHLGSLILVGFNQGKWIYMGKVGTGFGKDDENKLLRLMEPLEIDESVFTPPRGEFRSPVWVKPTLICEVTFTEISPEGRLRHPSYKGLRYDKNPQECTIDQ</sequence>
<dbReference type="InterPro" id="IPR012340">
    <property type="entry name" value="NA-bd_OB-fold"/>
</dbReference>
<evidence type="ECO:0000256" key="2">
    <source>
        <dbReference type="ARBA" id="ARBA00012727"/>
    </source>
</evidence>
<dbReference type="GO" id="GO:0005524">
    <property type="term" value="F:ATP binding"/>
    <property type="evidence" value="ECO:0007669"/>
    <property type="project" value="InterPro"/>
</dbReference>
<dbReference type="HOGENOM" id="CLU_008325_4_0_9"/>
<evidence type="ECO:0000313" key="7">
    <source>
        <dbReference type="Proteomes" id="UP000001556"/>
    </source>
</evidence>
<feature type="domain" description="ATP-dependent DNA ligase family profile" evidence="5">
    <location>
        <begin position="106"/>
        <end position="242"/>
    </location>
</feature>
<keyword evidence="7" id="KW-1185">Reference proteome</keyword>
<dbReference type="CDD" id="cd07906">
    <property type="entry name" value="Adenylation_DNA_ligase_LigD_LigC"/>
    <property type="match status" value="1"/>
</dbReference>
<dbReference type="Pfam" id="PF01068">
    <property type="entry name" value="DNA_ligase_A_M"/>
    <property type="match status" value="1"/>
</dbReference>
<evidence type="ECO:0000256" key="3">
    <source>
        <dbReference type="ARBA" id="ARBA00022598"/>
    </source>
</evidence>
<dbReference type="PROSITE" id="PS50160">
    <property type="entry name" value="DNA_LIGASE_A3"/>
    <property type="match status" value="1"/>
</dbReference>
<dbReference type="Gene3D" id="3.30.470.30">
    <property type="entry name" value="DNA ligase/mRNA capping enzyme"/>
    <property type="match status" value="1"/>
</dbReference>
<comment type="similarity">
    <text evidence="1">Belongs to the ATP-dependent DNA ligase family.</text>
</comment>
<dbReference type="PANTHER" id="PTHR45674:SF4">
    <property type="entry name" value="DNA LIGASE 1"/>
    <property type="match status" value="1"/>
</dbReference>
<dbReference type="GO" id="GO:0006281">
    <property type="term" value="P:DNA repair"/>
    <property type="evidence" value="ECO:0007669"/>
    <property type="project" value="InterPro"/>
</dbReference>
<proteinExistence type="inferred from homology"/>
<accession>A4J617</accession>
<dbReference type="EC" id="6.5.1.1" evidence="2"/>
<comment type="catalytic activity">
    <reaction evidence="4">
        <text>ATP + (deoxyribonucleotide)n-3'-hydroxyl + 5'-phospho-(deoxyribonucleotide)m = (deoxyribonucleotide)n+m + AMP + diphosphate.</text>
        <dbReference type="EC" id="6.5.1.1"/>
    </reaction>
</comment>
<dbReference type="InterPro" id="IPR012309">
    <property type="entry name" value="DNA_ligase_ATP-dep_C"/>
</dbReference>
<dbReference type="NCBIfam" id="TIGR02779">
    <property type="entry name" value="NHEJ_ligase_lig"/>
    <property type="match status" value="1"/>
</dbReference>
<dbReference type="KEGG" id="drm:Dred_2002"/>
<dbReference type="GO" id="GO:0006310">
    <property type="term" value="P:DNA recombination"/>
    <property type="evidence" value="ECO:0007669"/>
    <property type="project" value="InterPro"/>
</dbReference>
<dbReference type="eggNOG" id="COG1793">
    <property type="taxonomic scope" value="Bacteria"/>
</dbReference>